<dbReference type="Pfam" id="PF07883">
    <property type="entry name" value="Cupin_2"/>
    <property type="match status" value="1"/>
</dbReference>
<name>A0ABQ6JPM2_9MICO</name>
<dbReference type="PANTHER" id="PTHR37694">
    <property type="entry name" value="SLR8022 PROTEIN"/>
    <property type="match status" value="1"/>
</dbReference>
<sequence length="101" mass="10565">MIQIENLSAVVAYDPERRASQVAFAAAGVRAVVFAFSAGQELAEHRAPAPILLQALEGELRVAAEGREVVLRPGGMLHLDAGVPHSVAADAAAKLLLCILK</sequence>
<dbReference type="Gene3D" id="2.60.120.10">
    <property type="entry name" value="Jelly Rolls"/>
    <property type="match status" value="1"/>
</dbReference>
<feature type="domain" description="Cupin type-2" evidence="1">
    <location>
        <begin position="34"/>
        <end position="96"/>
    </location>
</feature>
<dbReference type="Proteomes" id="UP001157069">
    <property type="component" value="Unassembled WGS sequence"/>
</dbReference>
<dbReference type="PANTHER" id="PTHR37694:SF1">
    <property type="entry name" value="SLR8022 PROTEIN"/>
    <property type="match status" value="1"/>
</dbReference>
<dbReference type="InterPro" id="IPR013096">
    <property type="entry name" value="Cupin_2"/>
</dbReference>
<comment type="caution">
    <text evidence="2">The sequence shown here is derived from an EMBL/GenBank/DDBJ whole genome shotgun (WGS) entry which is preliminary data.</text>
</comment>
<dbReference type="SUPFAM" id="SSF51182">
    <property type="entry name" value="RmlC-like cupins"/>
    <property type="match status" value="1"/>
</dbReference>
<evidence type="ECO:0000259" key="1">
    <source>
        <dbReference type="Pfam" id="PF07883"/>
    </source>
</evidence>
<accession>A0ABQ6JPM2</accession>
<organism evidence="2 3">
    <name type="scientific">Homoserinibacter gongjuensis</name>
    <dbReference type="NCBI Taxonomy" id="1162968"/>
    <lineage>
        <taxon>Bacteria</taxon>
        <taxon>Bacillati</taxon>
        <taxon>Actinomycetota</taxon>
        <taxon>Actinomycetes</taxon>
        <taxon>Micrococcales</taxon>
        <taxon>Microbacteriaceae</taxon>
        <taxon>Homoserinibacter</taxon>
    </lineage>
</organism>
<dbReference type="InterPro" id="IPR011051">
    <property type="entry name" value="RmlC_Cupin_sf"/>
</dbReference>
<evidence type="ECO:0000313" key="2">
    <source>
        <dbReference type="EMBL" id="GMA89692.1"/>
    </source>
</evidence>
<keyword evidence="3" id="KW-1185">Reference proteome</keyword>
<reference evidence="3" key="1">
    <citation type="journal article" date="2019" name="Int. J. Syst. Evol. Microbiol.">
        <title>The Global Catalogue of Microorganisms (GCM) 10K type strain sequencing project: providing services to taxonomists for standard genome sequencing and annotation.</title>
        <authorList>
            <consortium name="The Broad Institute Genomics Platform"/>
            <consortium name="The Broad Institute Genome Sequencing Center for Infectious Disease"/>
            <person name="Wu L."/>
            <person name="Ma J."/>
        </authorList>
    </citation>
    <scope>NUCLEOTIDE SEQUENCE [LARGE SCALE GENOMIC DNA]</scope>
    <source>
        <strain evidence="3">NBRC 108755</strain>
    </source>
</reference>
<gene>
    <name evidence="2" type="ORF">GCM10025869_02210</name>
</gene>
<evidence type="ECO:0000313" key="3">
    <source>
        <dbReference type="Proteomes" id="UP001157069"/>
    </source>
</evidence>
<dbReference type="RefSeq" id="WP_284297091.1">
    <property type="nucleotide sequence ID" value="NZ_BSVA01000001.1"/>
</dbReference>
<dbReference type="InterPro" id="IPR014710">
    <property type="entry name" value="RmlC-like_jellyroll"/>
</dbReference>
<dbReference type="EMBL" id="BSVA01000001">
    <property type="protein sequence ID" value="GMA89692.1"/>
    <property type="molecule type" value="Genomic_DNA"/>
</dbReference>
<dbReference type="CDD" id="cd02230">
    <property type="entry name" value="cupin_HP0902-like"/>
    <property type="match status" value="1"/>
</dbReference>
<protein>
    <recommendedName>
        <fullName evidence="1">Cupin type-2 domain-containing protein</fullName>
    </recommendedName>
</protein>
<proteinExistence type="predicted"/>